<feature type="compositionally biased region" description="Low complexity" evidence="1">
    <location>
        <begin position="1047"/>
        <end position="1064"/>
    </location>
</feature>
<dbReference type="SUPFAM" id="SSF51206">
    <property type="entry name" value="cAMP-binding domain-like"/>
    <property type="match status" value="2"/>
</dbReference>
<feature type="region of interest" description="Disordered" evidence="1">
    <location>
        <begin position="1"/>
        <end position="84"/>
    </location>
</feature>
<feature type="compositionally biased region" description="Low complexity" evidence="1">
    <location>
        <begin position="330"/>
        <end position="347"/>
    </location>
</feature>
<feature type="compositionally biased region" description="Basic and acidic residues" evidence="1">
    <location>
        <begin position="285"/>
        <end position="304"/>
    </location>
</feature>
<feature type="compositionally biased region" description="Polar residues" evidence="1">
    <location>
        <begin position="107"/>
        <end position="120"/>
    </location>
</feature>
<dbReference type="InterPro" id="IPR000595">
    <property type="entry name" value="cNMP-bd_dom"/>
</dbReference>
<dbReference type="PANTHER" id="PTHR23011:SF28">
    <property type="entry name" value="CYCLIC NUCLEOTIDE-BINDING DOMAIN CONTAINING PROTEIN"/>
    <property type="match status" value="1"/>
</dbReference>
<feature type="compositionally biased region" description="Basic and acidic residues" evidence="1">
    <location>
        <begin position="348"/>
        <end position="359"/>
    </location>
</feature>
<reference evidence="3" key="1">
    <citation type="submission" date="2021-02" db="EMBL/GenBank/DDBJ databases">
        <authorList>
            <person name="Dougan E. K."/>
            <person name="Rhodes N."/>
            <person name="Thang M."/>
            <person name="Chan C."/>
        </authorList>
    </citation>
    <scope>NUCLEOTIDE SEQUENCE</scope>
</reference>
<evidence type="ECO:0000313" key="3">
    <source>
        <dbReference type="EMBL" id="CAE8698195.1"/>
    </source>
</evidence>
<evidence type="ECO:0000256" key="1">
    <source>
        <dbReference type="SAM" id="MobiDB-lite"/>
    </source>
</evidence>
<dbReference type="InterPro" id="IPR014710">
    <property type="entry name" value="RmlC-like_jellyroll"/>
</dbReference>
<accession>A0A813KAD2</accession>
<dbReference type="Gene3D" id="1.25.40.10">
    <property type="entry name" value="Tetratricopeptide repeat domain"/>
    <property type="match status" value="1"/>
</dbReference>
<feature type="compositionally biased region" description="Low complexity" evidence="1">
    <location>
        <begin position="68"/>
        <end position="84"/>
    </location>
</feature>
<dbReference type="Gene3D" id="2.60.120.10">
    <property type="entry name" value="Jelly Rolls"/>
    <property type="match status" value="2"/>
</dbReference>
<protein>
    <recommendedName>
        <fullName evidence="2">Cyclic nucleotide-binding domain-containing protein</fullName>
    </recommendedName>
</protein>
<feature type="region of interest" description="Disordered" evidence="1">
    <location>
        <begin position="1047"/>
        <end position="1111"/>
    </location>
</feature>
<gene>
    <name evidence="3" type="ORF">PGLA2088_LOCUS30614</name>
</gene>
<feature type="region of interest" description="Disordered" evidence="1">
    <location>
        <begin position="601"/>
        <end position="634"/>
    </location>
</feature>
<feature type="region of interest" description="Disordered" evidence="1">
    <location>
        <begin position="105"/>
        <end position="202"/>
    </location>
</feature>
<dbReference type="EMBL" id="CAJNNW010028895">
    <property type="protein sequence ID" value="CAE8698195.1"/>
    <property type="molecule type" value="Genomic_DNA"/>
</dbReference>
<feature type="compositionally biased region" description="Low complexity" evidence="1">
    <location>
        <begin position="188"/>
        <end position="200"/>
    </location>
</feature>
<dbReference type="SMART" id="SM00100">
    <property type="entry name" value="cNMP"/>
    <property type="match status" value="1"/>
</dbReference>
<proteinExistence type="predicted"/>
<feature type="compositionally biased region" description="Low complexity" evidence="1">
    <location>
        <begin position="147"/>
        <end position="166"/>
    </location>
</feature>
<feature type="compositionally biased region" description="Basic and acidic residues" evidence="1">
    <location>
        <begin position="310"/>
        <end position="320"/>
    </location>
</feature>
<feature type="region of interest" description="Disordered" evidence="1">
    <location>
        <begin position="1127"/>
        <end position="1162"/>
    </location>
</feature>
<feature type="domain" description="Cyclic nucleotide-binding" evidence="2">
    <location>
        <begin position="959"/>
        <end position="1006"/>
    </location>
</feature>
<comment type="caution">
    <text evidence="3">The sequence shown here is derived from an EMBL/GenBank/DDBJ whole genome shotgun (WGS) entry which is preliminary data.</text>
</comment>
<sequence length="1285" mass="137506">MAPKLPGHNTNSSDSKTNTNNNSSSSNNKTGKLKKAVGKVKIGVSIRSPKKESAAPEGLEPTPPTPPADELGPSSLFSRRPSLLSVPSGLAGELGFSSFRLARADSVASNGTSRRPSLSSEVGALSRGSSFDVDGKSPLVSPHMSRSASLLSNDQQSLNSLSGSSAPGPPVIPSRSSTMQSVVRRRQSLSSLISSSSQNSWTKAKLAVNAVSRVRSMVFPSKSSAVKPPAPRSSTTGMLSHLISPSVSNRWKASVVAAKVVSRARGRRATTGSPTMTVPNEDDGKDGTDRLVGKEEPASEKPDIEVDDAKEEKGSRKSSESGELCDTDSDSSASSHSSRSSSSSGSDAAERDAESNERNKQKKKKKTNKYAKGAGDPKQALELEPTAFNLRFVPPHVEEDRRREGKAVMNFMVLEDSGQLCDAEQLSDCKVPDSFGIAAVDTDLAAGTASSSRHLGPARRDSHDVNSLANPHFPARWLEDPSYPVDMLQVSEDKAEFSKAVSHYRSLPPAEANTYHCLVNQACAHMASHQPRLALPLLEYAVVSAPTRVAAHLNLIMCYLRIHDRARALAVGQKAVDIVEDLTAEQHRLLLHSNKDLAAALSPKRSAAHASRGQPVNRRAPPGKGGPAKKKPAAVAEAPAAVAEAKVSGGQPVTAADLLEMRKDLLCLRSDAAVKVELAKAAGTTLTEVGARPPWARLYAYSGEQDEDVLAKKARWQPLKPTEMELLRCVWCRVEQSRGKVGGFVDAMPDTYDDSESETHVDGPRSEFARQAYEVLKSRPSLQLLPPKKARALLRVADLVEFPGKTRIFSQGDEALYIYIIVSGTVRIETVLPELGPTQPVPLETMYDGQVFGDAKIATWQANEGKRGLRNASAVAQEPLCLLRVLSEDYRRAMGALQGMDTETKQPRKHGSDLGVHIVPPMADAAQEPEMGQAQEEALGDALPEDVCRKAQALQKSPFFEGADHSSLVLLASNVQEIELRYGDVFVDIGQALTACFLVSEGTLRLSVPGSSLAGRGRGLAPINTSVDARGERDEAFAEAFSNRHVSGASSVGGSRPGSAGRPGCLSRPSSAVRPGSAGKVLLPASNEPSGVVPAARIPSKPTSCATDRGSAKLSVGSMLARRAVRAPPRLLPGEATPRAEPAAPQDSPRKPGTPRRGSRWEASLRQDRVATFTGQLSHEELEIGYLHAGEAFGLGALLHPNGECPYPSGVTVRVESSGARLLVLNARCLLYLQEAVARTLVDKLRQTEDMVSASAEKIREIIAQRRRWQLEKHSVLHHTLMRDK</sequence>
<feature type="domain" description="Cyclic nucleotide-binding" evidence="2">
    <location>
        <begin position="781"/>
        <end position="895"/>
    </location>
</feature>
<dbReference type="Proteomes" id="UP000626109">
    <property type="component" value="Unassembled WGS sequence"/>
</dbReference>
<dbReference type="SUPFAM" id="SSF48452">
    <property type="entry name" value="TPR-like"/>
    <property type="match status" value="1"/>
</dbReference>
<name>A0A813KAD2_POLGL</name>
<dbReference type="InterPro" id="IPR018490">
    <property type="entry name" value="cNMP-bd_dom_sf"/>
</dbReference>
<dbReference type="InterPro" id="IPR011990">
    <property type="entry name" value="TPR-like_helical_dom_sf"/>
</dbReference>
<dbReference type="Pfam" id="PF00027">
    <property type="entry name" value="cNMP_binding"/>
    <property type="match status" value="1"/>
</dbReference>
<evidence type="ECO:0000313" key="4">
    <source>
        <dbReference type="Proteomes" id="UP000626109"/>
    </source>
</evidence>
<organism evidence="3 4">
    <name type="scientific">Polarella glacialis</name>
    <name type="common">Dinoflagellate</name>
    <dbReference type="NCBI Taxonomy" id="89957"/>
    <lineage>
        <taxon>Eukaryota</taxon>
        <taxon>Sar</taxon>
        <taxon>Alveolata</taxon>
        <taxon>Dinophyceae</taxon>
        <taxon>Suessiales</taxon>
        <taxon>Suessiaceae</taxon>
        <taxon>Polarella</taxon>
    </lineage>
</organism>
<feature type="region of interest" description="Disordered" evidence="1">
    <location>
        <begin position="260"/>
        <end position="382"/>
    </location>
</feature>
<evidence type="ECO:0000259" key="2">
    <source>
        <dbReference type="PROSITE" id="PS50042"/>
    </source>
</evidence>
<feature type="compositionally biased region" description="Basic residues" evidence="1">
    <location>
        <begin position="360"/>
        <end position="369"/>
    </location>
</feature>
<dbReference type="PANTHER" id="PTHR23011">
    <property type="entry name" value="CYCLIC NUCLEOTIDE-BINDING DOMAIN CONTAINING PROTEIN"/>
    <property type="match status" value="1"/>
</dbReference>
<dbReference type="CDD" id="cd00038">
    <property type="entry name" value="CAP_ED"/>
    <property type="match status" value="1"/>
</dbReference>
<dbReference type="PROSITE" id="PS50042">
    <property type="entry name" value="CNMP_BINDING_3"/>
    <property type="match status" value="2"/>
</dbReference>
<feature type="compositionally biased region" description="Low complexity" evidence="1">
    <location>
        <begin position="9"/>
        <end position="30"/>
    </location>
</feature>